<dbReference type="InterPro" id="IPR025110">
    <property type="entry name" value="AMP-bd_C"/>
</dbReference>
<dbReference type="InterPro" id="IPR045851">
    <property type="entry name" value="AMP-bd_C_sf"/>
</dbReference>
<dbReference type="SUPFAM" id="SSF56801">
    <property type="entry name" value="Acetyl-CoA synthetase-like"/>
    <property type="match status" value="1"/>
</dbReference>
<proteinExistence type="predicted"/>
<reference evidence="3 4" key="1">
    <citation type="submission" date="2018-06" db="EMBL/GenBank/DDBJ databases">
        <title>Genomic Encyclopedia of Archaeal and Bacterial Type Strains, Phase II (KMG-II): from individual species to whole genera.</title>
        <authorList>
            <person name="Goeker M."/>
        </authorList>
    </citation>
    <scope>NUCLEOTIDE SEQUENCE [LARGE SCALE GENOMIC DNA]</scope>
    <source>
        <strain evidence="3 4">DSM 24525</strain>
    </source>
</reference>
<dbReference type="GO" id="GO:0031956">
    <property type="term" value="F:medium-chain fatty acid-CoA ligase activity"/>
    <property type="evidence" value="ECO:0007669"/>
    <property type="project" value="TreeGrafter"/>
</dbReference>
<dbReference type="InterPro" id="IPR000873">
    <property type="entry name" value="AMP-dep_synth/lig_dom"/>
</dbReference>
<dbReference type="InterPro" id="IPR042099">
    <property type="entry name" value="ANL_N_sf"/>
</dbReference>
<dbReference type="AlphaFoldDB" id="A0A2W7I7W7"/>
<gene>
    <name evidence="3" type="ORF">C8P66_11844</name>
</gene>
<dbReference type="GO" id="GO:0006631">
    <property type="term" value="P:fatty acid metabolic process"/>
    <property type="evidence" value="ECO:0007669"/>
    <property type="project" value="TreeGrafter"/>
</dbReference>
<sequence>MMQSEEIAALLAALPRRCADVIAPHAGRDEDALIGDTASLTWPELSRAVEAAAQDLRALGVRGGDRVLILGENEPAMAVLLLACGRIDAWAIPANARLTPAEVAGIHDHAGVRVSLYCTACSPAAAAHAGEATPWGSMAGVMVSAVEADSVPEPVHDDPALQCAALIYTSGTTGRPKGVMLSHRSLLFMAEMGVRVRGWRADDVMYGVLPMSHVFGLANMLLGGLVAGASLRLVPRFDPAAMLAAIEDGVSVIQGVPAIFARLLAHVRAEGRLPFAPRLRVLSSGGSPMDPAVQHGLRRVFGLLPHNGYGLTEAGPTISQTRVPQDDLSTGPIMAGVEARIAADGEIEARGPGIMLGYYRDPAATAAAFTEDGFLRTGDLGRIDEQGRLWLIGRSRELIIRSGFNVHPAEVEGAIATHPAIVQVAVVGRPAAEGNEEVVAFYTAQGEVDEASLVAHTAQKLAPYKRPTRWIRLESLPASGAGKVLKHRLASMARLLP</sequence>
<dbReference type="Gene3D" id="3.40.50.12780">
    <property type="entry name" value="N-terminal domain of ligase-like"/>
    <property type="match status" value="1"/>
</dbReference>
<dbReference type="Gene3D" id="3.30.300.30">
    <property type="match status" value="1"/>
</dbReference>
<dbReference type="OrthoDB" id="9803968at2"/>
<name>A0A2W7I7W7_9PROT</name>
<evidence type="ECO:0000313" key="4">
    <source>
        <dbReference type="Proteomes" id="UP000249688"/>
    </source>
</evidence>
<keyword evidence="4" id="KW-1185">Reference proteome</keyword>
<dbReference type="Proteomes" id="UP000249688">
    <property type="component" value="Unassembled WGS sequence"/>
</dbReference>
<evidence type="ECO:0000259" key="1">
    <source>
        <dbReference type="Pfam" id="PF00501"/>
    </source>
</evidence>
<dbReference type="InterPro" id="IPR020845">
    <property type="entry name" value="AMP-binding_CS"/>
</dbReference>
<evidence type="ECO:0000313" key="3">
    <source>
        <dbReference type="EMBL" id="PZW42258.1"/>
    </source>
</evidence>
<dbReference type="Pfam" id="PF00501">
    <property type="entry name" value="AMP-binding"/>
    <property type="match status" value="1"/>
</dbReference>
<feature type="domain" description="AMP-binding enzyme C-terminal" evidence="2">
    <location>
        <begin position="410"/>
        <end position="483"/>
    </location>
</feature>
<protein>
    <submittedName>
        <fullName evidence="3">Acyl-CoA synthetase (AMP-forming)/AMP-acid ligase II</fullName>
    </submittedName>
</protein>
<keyword evidence="3" id="KW-0436">Ligase</keyword>
<dbReference type="PANTHER" id="PTHR43201:SF32">
    <property type="entry name" value="2-SUCCINYLBENZOATE--COA LIGASE, CHLOROPLASTIC_PEROXISOMAL"/>
    <property type="match status" value="1"/>
</dbReference>
<dbReference type="PROSITE" id="PS00455">
    <property type="entry name" value="AMP_BINDING"/>
    <property type="match status" value="1"/>
</dbReference>
<dbReference type="PANTHER" id="PTHR43201">
    <property type="entry name" value="ACYL-COA SYNTHETASE"/>
    <property type="match status" value="1"/>
</dbReference>
<evidence type="ECO:0000259" key="2">
    <source>
        <dbReference type="Pfam" id="PF13193"/>
    </source>
</evidence>
<dbReference type="RefSeq" id="WP_111399217.1">
    <property type="nucleotide sequence ID" value="NZ_QKYU01000018.1"/>
</dbReference>
<accession>A0A2W7I7W7</accession>
<feature type="domain" description="AMP-dependent synthetase/ligase" evidence="1">
    <location>
        <begin position="28"/>
        <end position="359"/>
    </location>
</feature>
<dbReference type="EMBL" id="QKYU01000018">
    <property type="protein sequence ID" value="PZW42258.1"/>
    <property type="molecule type" value="Genomic_DNA"/>
</dbReference>
<comment type="caution">
    <text evidence="3">The sequence shown here is derived from an EMBL/GenBank/DDBJ whole genome shotgun (WGS) entry which is preliminary data.</text>
</comment>
<dbReference type="Pfam" id="PF13193">
    <property type="entry name" value="AMP-binding_C"/>
    <property type="match status" value="1"/>
</dbReference>
<organism evidence="3 4">
    <name type="scientific">Humitalea rosea</name>
    <dbReference type="NCBI Taxonomy" id="990373"/>
    <lineage>
        <taxon>Bacteria</taxon>
        <taxon>Pseudomonadati</taxon>
        <taxon>Pseudomonadota</taxon>
        <taxon>Alphaproteobacteria</taxon>
        <taxon>Acetobacterales</taxon>
        <taxon>Roseomonadaceae</taxon>
        <taxon>Humitalea</taxon>
    </lineage>
</organism>